<gene>
    <name evidence="1" type="ORF">FBY41_2855</name>
</gene>
<keyword evidence="2" id="KW-1185">Reference proteome</keyword>
<dbReference type="RefSeq" id="WP_260439777.1">
    <property type="nucleotide sequence ID" value="NZ_VFPM01000002.1"/>
</dbReference>
<name>A0A543HWW8_9MICO</name>
<comment type="caution">
    <text evidence="1">The sequence shown here is derived from an EMBL/GenBank/DDBJ whole genome shotgun (WGS) entry which is preliminary data.</text>
</comment>
<evidence type="ECO:0000313" key="1">
    <source>
        <dbReference type="EMBL" id="TQM62817.1"/>
    </source>
</evidence>
<sequence length="237" mass="25183">MTSTPDRIALAAHNNALWCDAVARSHGVRGTFDDEAWAAPTRTPPFYPDAVTLSPTAEEYDLLARVDDSDGCSVKDSWARLDLTLEDFARLVVGEWVWLDPATPLPVDAGGSSRTWRRVTTADELAEWVRAWSSDPDAVSILRPSLLDEPGVHVLAGRSAAGSVVAGAILHVTGEVAGLGNIFARDGDEHRAWREAAAAAREVAPGIPLVGWEAGASVDAAVAAGCERLGPLTVWLK</sequence>
<dbReference type="AlphaFoldDB" id="A0A543HWW8"/>
<reference evidence="1 2" key="1">
    <citation type="submission" date="2019-06" db="EMBL/GenBank/DDBJ databases">
        <title>Genome sequencing of plant associated microbes to promote plant fitness in Sorghum bicolor and Oryza sativa.</title>
        <authorList>
            <person name="Coleman-Derr D."/>
        </authorList>
    </citation>
    <scope>NUCLEOTIDE SEQUENCE [LARGE SCALE GENOMIC DNA]</scope>
    <source>
        <strain evidence="1 2">KV-663</strain>
    </source>
</reference>
<dbReference type="EMBL" id="VFPM01000002">
    <property type="protein sequence ID" value="TQM62817.1"/>
    <property type="molecule type" value="Genomic_DNA"/>
</dbReference>
<organism evidence="1 2">
    <name type="scientific">Humibacillus xanthopallidus</name>
    <dbReference type="NCBI Taxonomy" id="412689"/>
    <lineage>
        <taxon>Bacteria</taxon>
        <taxon>Bacillati</taxon>
        <taxon>Actinomycetota</taxon>
        <taxon>Actinomycetes</taxon>
        <taxon>Micrococcales</taxon>
        <taxon>Intrasporangiaceae</taxon>
        <taxon>Humibacillus</taxon>
    </lineage>
</organism>
<proteinExistence type="predicted"/>
<accession>A0A543HWW8</accession>
<dbReference type="Proteomes" id="UP000316747">
    <property type="component" value="Unassembled WGS sequence"/>
</dbReference>
<protein>
    <recommendedName>
        <fullName evidence="3">N-acetyltransferase domain-containing protein</fullName>
    </recommendedName>
</protein>
<evidence type="ECO:0008006" key="3">
    <source>
        <dbReference type="Google" id="ProtNLM"/>
    </source>
</evidence>
<evidence type="ECO:0000313" key="2">
    <source>
        <dbReference type="Proteomes" id="UP000316747"/>
    </source>
</evidence>